<feature type="non-terminal residue" evidence="5">
    <location>
        <position position="1"/>
    </location>
</feature>
<dbReference type="GO" id="GO:0050660">
    <property type="term" value="F:flavin adenine dinucleotide binding"/>
    <property type="evidence" value="ECO:0007669"/>
    <property type="project" value="TreeGrafter"/>
</dbReference>
<sequence length="307" mass="33050">RQDTFSNQHPAYAGHLEINRLPYQRGILKEADLLIAVGSRLDGITSEDGLLPHDHQSLIQIYPDVDVLTRCRADLPILSDPGPACRALAAKLEPRDGEMKKLHGAYLQSREPGVVTVQGAVDLSHIAADVSRIAPANTTILTDGGSFARWIHRFYCFDHAHTQAGPVSGAMGYGIPGAIGARLARPEQPAIAFVGDGGFMMTGQELATAVEQAIDLVVVVCDNGVHGSILEGQRQRFGSDHIYGTRLISPNFADVATAFGCKSWTVERTEDFADALQGALSHAFPTLIHLLTDDRDIAPFDRGPDAV</sequence>
<gene>
    <name evidence="5" type="ORF">METZ01_LOCUS329658</name>
</gene>
<dbReference type="PANTHER" id="PTHR18968">
    <property type="entry name" value="THIAMINE PYROPHOSPHATE ENZYMES"/>
    <property type="match status" value="1"/>
</dbReference>
<evidence type="ECO:0000259" key="4">
    <source>
        <dbReference type="Pfam" id="PF02775"/>
    </source>
</evidence>
<dbReference type="CDD" id="cd00568">
    <property type="entry name" value="TPP_enzymes"/>
    <property type="match status" value="1"/>
</dbReference>
<dbReference type="Pfam" id="PF00205">
    <property type="entry name" value="TPP_enzyme_M"/>
    <property type="match status" value="1"/>
</dbReference>
<dbReference type="GO" id="GO:0005948">
    <property type="term" value="C:acetolactate synthase complex"/>
    <property type="evidence" value="ECO:0007669"/>
    <property type="project" value="TreeGrafter"/>
</dbReference>
<dbReference type="Gene3D" id="3.40.50.970">
    <property type="match status" value="1"/>
</dbReference>
<protein>
    <recommendedName>
        <fullName evidence="6">Thiamine pyrophosphate enzyme TPP-binding domain-containing protein</fullName>
    </recommendedName>
</protein>
<evidence type="ECO:0008006" key="6">
    <source>
        <dbReference type="Google" id="ProtNLM"/>
    </source>
</evidence>
<dbReference type="SUPFAM" id="SSF52467">
    <property type="entry name" value="DHS-like NAD/FAD-binding domain"/>
    <property type="match status" value="1"/>
</dbReference>
<evidence type="ECO:0000256" key="1">
    <source>
        <dbReference type="ARBA" id="ARBA00007812"/>
    </source>
</evidence>
<dbReference type="PANTHER" id="PTHR18968:SF120">
    <property type="entry name" value="ACETOLACTATE SYNTHASE LARGE SUBUNIT"/>
    <property type="match status" value="1"/>
</dbReference>
<dbReference type="PROSITE" id="PS00187">
    <property type="entry name" value="TPP_ENZYMES"/>
    <property type="match status" value="1"/>
</dbReference>
<evidence type="ECO:0000259" key="3">
    <source>
        <dbReference type="Pfam" id="PF00205"/>
    </source>
</evidence>
<accession>A0A382PTX3</accession>
<reference evidence="5" key="1">
    <citation type="submission" date="2018-05" db="EMBL/GenBank/DDBJ databases">
        <authorList>
            <person name="Lanie J.A."/>
            <person name="Ng W.-L."/>
            <person name="Kazmierczak K.M."/>
            <person name="Andrzejewski T.M."/>
            <person name="Davidsen T.M."/>
            <person name="Wayne K.J."/>
            <person name="Tettelin H."/>
            <person name="Glass J.I."/>
            <person name="Rusch D."/>
            <person name="Podicherti R."/>
            <person name="Tsui H.-C.T."/>
            <person name="Winkler M.E."/>
        </authorList>
    </citation>
    <scope>NUCLEOTIDE SEQUENCE</scope>
</reference>
<dbReference type="InterPro" id="IPR029035">
    <property type="entry name" value="DHS-like_NAD/FAD-binding_dom"/>
</dbReference>
<proteinExistence type="inferred from homology"/>
<dbReference type="GO" id="GO:0009097">
    <property type="term" value="P:isoleucine biosynthetic process"/>
    <property type="evidence" value="ECO:0007669"/>
    <property type="project" value="TreeGrafter"/>
</dbReference>
<dbReference type="AlphaFoldDB" id="A0A382PTX3"/>
<dbReference type="InterPro" id="IPR012000">
    <property type="entry name" value="Thiamin_PyroP_enz_cen_dom"/>
</dbReference>
<feature type="domain" description="Thiamine pyrophosphate enzyme central" evidence="3">
    <location>
        <begin position="2"/>
        <end position="88"/>
    </location>
</feature>
<name>A0A382PTX3_9ZZZZ</name>
<evidence type="ECO:0000256" key="2">
    <source>
        <dbReference type="ARBA" id="ARBA00023052"/>
    </source>
</evidence>
<dbReference type="SUPFAM" id="SSF52518">
    <property type="entry name" value="Thiamin diphosphate-binding fold (THDP-binding)"/>
    <property type="match status" value="1"/>
</dbReference>
<dbReference type="InterPro" id="IPR029061">
    <property type="entry name" value="THDP-binding"/>
</dbReference>
<comment type="similarity">
    <text evidence="1">Belongs to the TPP enzyme family.</text>
</comment>
<dbReference type="Gene3D" id="3.40.50.1220">
    <property type="entry name" value="TPP-binding domain"/>
    <property type="match status" value="1"/>
</dbReference>
<dbReference type="GO" id="GO:0009099">
    <property type="term" value="P:L-valine biosynthetic process"/>
    <property type="evidence" value="ECO:0007669"/>
    <property type="project" value="TreeGrafter"/>
</dbReference>
<dbReference type="InterPro" id="IPR045229">
    <property type="entry name" value="TPP_enz"/>
</dbReference>
<dbReference type="InterPro" id="IPR011766">
    <property type="entry name" value="TPP_enzyme_TPP-bd"/>
</dbReference>
<dbReference type="GO" id="GO:0030976">
    <property type="term" value="F:thiamine pyrophosphate binding"/>
    <property type="evidence" value="ECO:0007669"/>
    <property type="project" value="InterPro"/>
</dbReference>
<keyword evidence="2" id="KW-0786">Thiamine pyrophosphate</keyword>
<dbReference type="GO" id="GO:0003984">
    <property type="term" value="F:acetolactate synthase activity"/>
    <property type="evidence" value="ECO:0007669"/>
    <property type="project" value="TreeGrafter"/>
</dbReference>
<evidence type="ECO:0000313" key="5">
    <source>
        <dbReference type="EMBL" id="SVC76804.1"/>
    </source>
</evidence>
<dbReference type="InterPro" id="IPR000399">
    <property type="entry name" value="TPP-bd_CS"/>
</dbReference>
<dbReference type="EMBL" id="UINC01109764">
    <property type="protein sequence ID" value="SVC76804.1"/>
    <property type="molecule type" value="Genomic_DNA"/>
</dbReference>
<dbReference type="GO" id="GO:0000287">
    <property type="term" value="F:magnesium ion binding"/>
    <property type="evidence" value="ECO:0007669"/>
    <property type="project" value="InterPro"/>
</dbReference>
<dbReference type="Pfam" id="PF02775">
    <property type="entry name" value="TPP_enzyme_C"/>
    <property type="match status" value="1"/>
</dbReference>
<feature type="domain" description="Thiamine pyrophosphate enzyme TPP-binding" evidence="4">
    <location>
        <begin position="143"/>
        <end position="289"/>
    </location>
</feature>
<organism evidence="5">
    <name type="scientific">marine metagenome</name>
    <dbReference type="NCBI Taxonomy" id="408172"/>
    <lineage>
        <taxon>unclassified sequences</taxon>
        <taxon>metagenomes</taxon>
        <taxon>ecological metagenomes</taxon>
    </lineage>
</organism>